<name>A0AAV8XBH9_9CUCU</name>
<dbReference type="EMBL" id="JAPWTK010000762">
    <property type="protein sequence ID" value="KAJ8936283.1"/>
    <property type="molecule type" value="Genomic_DNA"/>
</dbReference>
<dbReference type="AlphaFoldDB" id="A0AAV8XBH9"/>
<gene>
    <name evidence="1" type="ORF">NQ318_004738</name>
</gene>
<organism evidence="1 2">
    <name type="scientific">Aromia moschata</name>
    <dbReference type="NCBI Taxonomy" id="1265417"/>
    <lineage>
        <taxon>Eukaryota</taxon>
        <taxon>Metazoa</taxon>
        <taxon>Ecdysozoa</taxon>
        <taxon>Arthropoda</taxon>
        <taxon>Hexapoda</taxon>
        <taxon>Insecta</taxon>
        <taxon>Pterygota</taxon>
        <taxon>Neoptera</taxon>
        <taxon>Endopterygota</taxon>
        <taxon>Coleoptera</taxon>
        <taxon>Polyphaga</taxon>
        <taxon>Cucujiformia</taxon>
        <taxon>Chrysomeloidea</taxon>
        <taxon>Cerambycidae</taxon>
        <taxon>Cerambycinae</taxon>
        <taxon>Callichromatini</taxon>
        <taxon>Aromia</taxon>
    </lineage>
</organism>
<accession>A0AAV8XBH9</accession>
<sequence>MHVNGLLSGFASDLDTAQRILLQNFNTPTETVFFQEPRFFSGWLRHSQKEKNRLQMNHAAEGPLSSITDENVHRIPDLVYNSDYGHYLKQPACSREVGEPSRDARSSERARQRVNLHGRVSGGRGEQADVQNACLQHLNVNAMLITKTMNWSGENPHWMRELHTQNPEKISTSFVDI</sequence>
<protein>
    <submittedName>
        <fullName evidence="1">Uncharacterized protein</fullName>
    </submittedName>
</protein>
<proteinExistence type="predicted"/>
<keyword evidence="2" id="KW-1185">Reference proteome</keyword>
<evidence type="ECO:0000313" key="2">
    <source>
        <dbReference type="Proteomes" id="UP001162162"/>
    </source>
</evidence>
<reference evidence="1" key="1">
    <citation type="journal article" date="2023" name="Insect Mol. Biol.">
        <title>Genome sequencing provides insights into the evolution of gene families encoding plant cell wall-degrading enzymes in longhorned beetles.</title>
        <authorList>
            <person name="Shin N.R."/>
            <person name="Okamura Y."/>
            <person name="Kirsch R."/>
            <person name="Pauchet Y."/>
        </authorList>
    </citation>
    <scope>NUCLEOTIDE SEQUENCE</scope>
    <source>
        <strain evidence="1">AMC_N1</strain>
    </source>
</reference>
<evidence type="ECO:0000313" key="1">
    <source>
        <dbReference type="EMBL" id="KAJ8936283.1"/>
    </source>
</evidence>
<dbReference type="Proteomes" id="UP001162162">
    <property type="component" value="Unassembled WGS sequence"/>
</dbReference>
<comment type="caution">
    <text evidence="1">The sequence shown here is derived from an EMBL/GenBank/DDBJ whole genome shotgun (WGS) entry which is preliminary data.</text>
</comment>